<evidence type="ECO:0000256" key="2">
    <source>
        <dbReference type="ARBA" id="ARBA00023157"/>
    </source>
</evidence>
<dbReference type="InterPro" id="IPR000566">
    <property type="entry name" value="Lipocln_cytosolic_FA-bd_dom"/>
</dbReference>
<dbReference type="AlphaFoldDB" id="A0A087TCJ4"/>
<dbReference type="InterPro" id="IPR022271">
    <property type="entry name" value="Lipocalin_ApoD"/>
</dbReference>
<evidence type="ECO:0000313" key="7">
    <source>
        <dbReference type="Proteomes" id="UP000054359"/>
    </source>
</evidence>
<evidence type="ECO:0000259" key="5">
    <source>
        <dbReference type="Pfam" id="PF00061"/>
    </source>
</evidence>
<dbReference type="OrthoDB" id="565904at2759"/>
<evidence type="ECO:0000256" key="4">
    <source>
        <dbReference type="SAM" id="SignalP"/>
    </source>
</evidence>
<dbReference type="GO" id="GO:0000302">
    <property type="term" value="P:response to reactive oxygen species"/>
    <property type="evidence" value="ECO:0007669"/>
    <property type="project" value="TreeGrafter"/>
</dbReference>
<feature type="domain" description="Lipocalin/cytosolic fatty-acid binding" evidence="5">
    <location>
        <begin position="38"/>
        <end position="179"/>
    </location>
</feature>
<dbReference type="InterPro" id="IPR022272">
    <property type="entry name" value="Lipocalin_CS"/>
</dbReference>
<dbReference type="InterPro" id="IPR003057">
    <property type="entry name" value="Invtbrt_color"/>
</dbReference>
<dbReference type="Pfam" id="PF00061">
    <property type="entry name" value="Lipocalin"/>
    <property type="match status" value="1"/>
</dbReference>
<dbReference type="PANTHER" id="PTHR10612">
    <property type="entry name" value="APOLIPOPROTEIN D"/>
    <property type="match status" value="1"/>
</dbReference>
<dbReference type="GO" id="GO:0006629">
    <property type="term" value="P:lipid metabolic process"/>
    <property type="evidence" value="ECO:0007669"/>
    <property type="project" value="TreeGrafter"/>
</dbReference>
<evidence type="ECO:0000256" key="3">
    <source>
        <dbReference type="RuleBase" id="RU003695"/>
    </source>
</evidence>
<comment type="similarity">
    <text evidence="1 3">Belongs to the calycin superfamily. Lipocalin family.</text>
</comment>
<dbReference type="PRINTS" id="PR01273">
    <property type="entry name" value="INVTBRTCOLOR"/>
</dbReference>
<protein>
    <submittedName>
        <fullName evidence="6">Apolipoprotein D</fullName>
    </submittedName>
</protein>
<keyword evidence="6" id="KW-0449">Lipoprotein</keyword>
<sequence length="180" mass="20416">MLVKLAVLCLTATVCWAGFGTCPAPKTQSGFDLDKFMGTWYELEATPGKDSLTKCSTYVLEKKEKRKAALLHKYISPVTGKVKSSFSEISTPKSSEPAQLLVSPLKGTIMSRKWNLWVIDTDYETYAITYTCHQVLLNFYEEARILSRTKTLDDKKKMDIYAIMNKNNLPQKSLIEIDQQ</sequence>
<evidence type="ECO:0000313" key="6">
    <source>
        <dbReference type="EMBL" id="KFM62833.1"/>
    </source>
</evidence>
<evidence type="ECO:0000256" key="1">
    <source>
        <dbReference type="ARBA" id="ARBA00006889"/>
    </source>
</evidence>
<dbReference type="STRING" id="407821.A0A087TCJ4"/>
<dbReference type="GO" id="GO:0005737">
    <property type="term" value="C:cytoplasm"/>
    <property type="evidence" value="ECO:0007669"/>
    <property type="project" value="TreeGrafter"/>
</dbReference>
<reference evidence="6 7" key="1">
    <citation type="submission" date="2013-11" db="EMBL/GenBank/DDBJ databases">
        <title>Genome sequencing of Stegodyphus mimosarum.</title>
        <authorList>
            <person name="Bechsgaard J."/>
        </authorList>
    </citation>
    <scope>NUCLEOTIDE SEQUENCE [LARGE SCALE GENOMIC DNA]</scope>
</reference>
<dbReference type="GO" id="GO:0031409">
    <property type="term" value="F:pigment binding"/>
    <property type="evidence" value="ECO:0007669"/>
    <property type="project" value="InterPro"/>
</dbReference>
<keyword evidence="7" id="KW-1185">Reference proteome</keyword>
<dbReference type="PRINTS" id="PR00179">
    <property type="entry name" value="LIPOCALIN"/>
</dbReference>
<feature type="chain" id="PRO_5001829541" evidence="4">
    <location>
        <begin position="18"/>
        <end position="180"/>
    </location>
</feature>
<dbReference type="PIRSF" id="PIRSF036893">
    <property type="entry name" value="Lipocalin_ApoD"/>
    <property type="match status" value="1"/>
</dbReference>
<dbReference type="SUPFAM" id="SSF50814">
    <property type="entry name" value="Lipocalins"/>
    <property type="match status" value="1"/>
</dbReference>
<keyword evidence="2" id="KW-1015">Disulfide bond</keyword>
<dbReference type="Gene3D" id="2.40.128.20">
    <property type="match status" value="1"/>
</dbReference>
<gene>
    <name evidence="6" type="ORF">X975_11976</name>
</gene>
<name>A0A087TCJ4_STEMI</name>
<organism evidence="6 7">
    <name type="scientific">Stegodyphus mimosarum</name>
    <name type="common">African social velvet spider</name>
    <dbReference type="NCBI Taxonomy" id="407821"/>
    <lineage>
        <taxon>Eukaryota</taxon>
        <taxon>Metazoa</taxon>
        <taxon>Ecdysozoa</taxon>
        <taxon>Arthropoda</taxon>
        <taxon>Chelicerata</taxon>
        <taxon>Arachnida</taxon>
        <taxon>Araneae</taxon>
        <taxon>Araneomorphae</taxon>
        <taxon>Entelegynae</taxon>
        <taxon>Eresoidea</taxon>
        <taxon>Eresidae</taxon>
        <taxon>Stegodyphus</taxon>
    </lineage>
</organism>
<dbReference type="Proteomes" id="UP000054359">
    <property type="component" value="Unassembled WGS sequence"/>
</dbReference>
<feature type="non-terminal residue" evidence="6">
    <location>
        <position position="180"/>
    </location>
</feature>
<dbReference type="PANTHER" id="PTHR10612:SF34">
    <property type="entry name" value="APOLIPOPROTEIN D"/>
    <property type="match status" value="1"/>
</dbReference>
<feature type="signal peptide" evidence="4">
    <location>
        <begin position="1"/>
        <end position="17"/>
    </location>
</feature>
<dbReference type="InterPro" id="IPR012674">
    <property type="entry name" value="Calycin"/>
</dbReference>
<dbReference type="PROSITE" id="PS00213">
    <property type="entry name" value="LIPOCALIN"/>
    <property type="match status" value="1"/>
</dbReference>
<proteinExistence type="inferred from homology"/>
<dbReference type="OMA" id="QNEKDCK"/>
<accession>A0A087TCJ4</accession>
<keyword evidence="4" id="KW-0732">Signal</keyword>
<dbReference type="EMBL" id="KK114590">
    <property type="protein sequence ID" value="KFM62833.1"/>
    <property type="molecule type" value="Genomic_DNA"/>
</dbReference>